<reference evidence="1 2" key="1">
    <citation type="submission" date="2020-02" db="EMBL/GenBank/DDBJ databases">
        <authorList>
            <person name="Ma Q."/>
            <person name="Huang Y."/>
            <person name="Song X."/>
            <person name="Pei D."/>
        </authorList>
    </citation>
    <scope>NUCLEOTIDE SEQUENCE [LARGE SCALE GENOMIC DNA]</scope>
    <source>
        <strain evidence="1">Sxm20200214</strain>
        <tissue evidence="1">Leaf</tissue>
    </source>
</reference>
<accession>A0A8X7PYG1</accession>
<name>A0A8X7PYG1_BRACI</name>
<sequence length="131" mass="13639">MLHSSVATLGASLTSEISSNLLESGGSSKGLNGCGAAIGEIGSDGFVSAGSGGLGGNDGNCAAFAVSSTTGRSGFAVELLVWNYLTSASPRWRKRAMEETRQAYSQECCTRQTEINVVAPRKLQSKPMKRF</sequence>
<evidence type="ECO:0000313" key="2">
    <source>
        <dbReference type="Proteomes" id="UP000886595"/>
    </source>
</evidence>
<dbReference type="EMBL" id="JAAMPC010000015">
    <property type="protein sequence ID" value="KAG2257874.1"/>
    <property type="molecule type" value="Genomic_DNA"/>
</dbReference>
<keyword evidence="2" id="KW-1185">Reference proteome</keyword>
<dbReference type="Proteomes" id="UP000886595">
    <property type="component" value="Unassembled WGS sequence"/>
</dbReference>
<proteinExistence type="predicted"/>
<comment type="caution">
    <text evidence="1">The sequence shown here is derived from an EMBL/GenBank/DDBJ whole genome shotgun (WGS) entry which is preliminary data.</text>
</comment>
<organism evidence="1 2">
    <name type="scientific">Brassica carinata</name>
    <name type="common">Ethiopian mustard</name>
    <name type="synonym">Abyssinian cabbage</name>
    <dbReference type="NCBI Taxonomy" id="52824"/>
    <lineage>
        <taxon>Eukaryota</taxon>
        <taxon>Viridiplantae</taxon>
        <taxon>Streptophyta</taxon>
        <taxon>Embryophyta</taxon>
        <taxon>Tracheophyta</taxon>
        <taxon>Spermatophyta</taxon>
        <taxon>Magnoliopsida</taxon>
        <taxon>eudicotyledons</taxon>
        <taxon>Gunneridae</taxon>
        <taxon>Pentapetalae</taxon>
        <taxon>rosids</taxon>
        <taxon>malvids</taxon>
        <taxon>Brassicales</taxon>
        <taxon>Brassicaceae</taxon>
        <taxon>Brassiceae</taxon>
        <taxon>Brassica</taxon>
    </lineage>
</organism>
<evidence type="ECO:0000313" key="1">
    <source>
        <dbReference type="EMBL" id="KAG2257874.1"/>
    </source>
</evidence>
<dbReference type="AlphaFoldDB" id="A0A8X7PYG1"/>
<protein>
    <submittedName>
        <fullName evidence="1">Uncharacterized protein</fullName>
    </submittedName>
</protein>
<gene>
    <name evidence="1" type="ORF">Bca52824_077168</name>
</gene>